<evidence type="ECO:0000256" key="2">
    <source>
        <dbReference type="SAM" id="MobiDB-lite"/>
    </source>
</evidence>
<organism evidence="5 6">
    <name type="scientific">Apolygus lucorum</name>
    <name type="common">Small green plant bug</name>
    <name type="synonym">Lygocoris lucorum</name>
    <dbReference type="NCBI Taxonomy" id="248454"/>
    <lineage>
        <taxon>Eukaryota</taxon>
        <taxon>Metazoa</taxon>
        <taxon>Ecdysozoa</taxon>
        <taxon>Arthropoda</taxon>
        <taxon>Hexapoda</taxon>
        <taxon>Insecta</taxon>
        <taxon>Pterygota</taxon>
        <taxon>Neoptera</taxon>
        <taxon>Paraneoptera</taxon>
        <taxon>Hemiptera</taxon>
        <taxon>Heteroptera</taxon>
        <taxon>Panheteroptera</taxon>
        <taxon>Cimicomorpha</taxon>
        <taxon>Miridae</taxon>
        <taxon>Mirini</taxon>
        <taxon>Apolygus</taxon>
    </lineage>
</organism>
<feature type="coiled-coil region" evidence="1">
    <location>
        <begin position="134"/>
        <end position="161"/>
    </location>
</feature>
<dbReference type="Pfam" id="PF25298">
    <property type="entry name" value="Baculo_FP_2nd"/>
    <property type="match status" value="1"/>
</dbReference>
<dbReference type="InterPro" id="IPR057251">
    <property type="entry name" value="FP_C"/>
</dbReference>
<keyword evidence="6" id="KW-1185">Reference proteome</keyword>
<evidence type="ECO:0000313" key="5">
    <source>
        <dbReference type="EMBL" id="KAF6217384.1"/>
    </source>
</evidence>
<feature type="region of interest" description="Disordered" evidence="2">
    <location>
        <begin position="24"/>
        <end position="81"/>
    </location>
</feature>
<comment type="caution">
    <text evidence="5">The sequence shown here is derived from an EMBL/GenBank/DDBJ whole genome shotgun (WGS) entry which is preliminary data.</text>
</comment>
<feature type="domain" description="FP protein N-terminal" evidence="3">
    <location>
        <begin position="165"/>
        <end position="246"/>
    </location>
</feature>
<gene>
    <name evidence="5" type="ORF">GE061_001739</name>
</gene>
<feature type="compositionally biased region" description="Low complexity" evidence="2">
    <location>
        <begin position="24"/>
        <end position="33"/>
    </location>
</feature>
<sequence length="308" mass="34651">MFPVRIPGALPALGGTQRQQAAAAAAAAAAAEATTPDEAESEPEPGSSRQHGAVGPRASKSKVKVQVRPFTKQSLDKHESRSAQIVKDYGFQPKRKLSVEDGSVLPCKYEPFPSHLYGKPLEEIDNFIYEEEEIKTVKEENATLIEKVQLLESKVDHFEMESRKSMVEVRGIPESDNENCVEIIKAIATKLDVVAFPKLAFRVGSKSQDRPRIIVADMLDVKEKEEIIRASRRMKINATAIIESWPMNPVFINENLTAYRRKLLFMTRQRAVEANYRYVWVSNGKIMARKAEGYKIEKIHSANDVLRL</sequence>
<keyword evidence="1" id="KW-0175">Coiled coil</keyword>
<dbReference type="InterPro" id="IPR004941">
    <property type="entry name" value="FP_N"/>
</dbReference>
<feature type="domain" description="FP protein C-terminal" evidence="4">
    <location>
        <begin position="257"/>
        <end position="307"/>
    </location>
</feature>
<accession>A0A8S9Y9W7</accession>
<dbReference type="Proteomes" id="UP000466442">
    <property type="component" value="Linkage Group LG1"/>
</dbReference>
<protein>
    <recommendedName>
        <fullName evidence="7">DUF4780 domain-containing protein</fullName>
    </recommendedName>
</protein>
<dbReference type="Pfam" id="PF03258">
    <property type="entry name" value="Baculo_FP"/>
    <property type="match status" value="1"/>
</dbReference>
<name>A0A8S9Y9W7_APOLU</name>
<reference evidence="5" key="1">
    <citation type="journal article" date="2021" name="Mol. Ecol. Resour.">
        <title>Apolygus lucorum genome provides insights into omnivorousness and mesophyll feeding.</title>
        <authorList>
            <person name="Liu Y."/>
            <person name="Liu H."/>
            <person name="Wang H."/>
            <person name="Huang T."/>
            <person name="Liu B."/>
            <person name="Yang B."/>
            <person name="Yin L."/>
            <person name="Li B."/>
            <person name="Zhang Y."/>
            <person name="Zhang S."/>
            <person name="Jiang F."/>
            <person name="Zhang X."/>
            <person name="Ren Y."/>
            <person name="Wang B."/>
            <person name="Wang S."/>
            <person name="Lu Y."/>
            <person name="Wu K."/>
            <person name="Fan W."/>
            <person name="Wang G."/>
        </authorList>
    </citation>
    <scope>NUCLEOTIDE SEQUENCE</scope>
    <source>
        <strain evidence="5">12Hb</strain>
    </source>
</reference>
<dbReference type="AlphaFoldDB" id="A0A8S9Y9W7"/>
<evidence type="ECO:0000313" key="6">
    <source>
        <dbReference type="Proteomes" id="UP000466442"/>
    </source>
</evidence>
<dbReference type="OrthoDB" id="6627159at2759"/>
<evidence type="ECO:0008006" key="7">
    <source>
        <dbReference type="Google" id="ProtNLM"/>
    </source>
</evidence>
<evidence type="ECO:0000259" key="4">
    <source>
        <dbReference type="Pfam" id="PF25298"/>
    </source>
</evidence>
<proteinExistence type="predicted"/>
<evidence type="ECO:0000256" key="1">
    <source>
        <dbReference type="SAM" id="Coils"/>
    </source>
</evidence>
<dbReference type="EMBL" id="WIXP02000001">
    <property type="protein sequence ID" value="KAF6217384.1"/>
    <property type="molecule type" value="Genomic_DNA"/>
</dbReference>
<evidence type="ECO:0000259" key="3">
    <source>
        <dbReference type="Pfam" id="PF03258"/>
    </source>
</evidence>